<accession>A0A2K0TAA4</accession>
<organism evidence="3 4">
    <name type="scientific">Trichoderma gamsii</name>
    <dbReference type="NCBI Taxonomy" id="398673"/>
    <lineage>
        <taxon>Eukaryota</taxon>
        <taxon>Fungi</taxon>
        <taxon>Dikarya</taxon>
        <taxon>Ascomycota</taxon>
        <taxon>Pezizomycotina</taxon>
        <taxon>Sordariomycetes</taxon>
        <taxon>Hypocreomycetidae</taxon>
        <taxon>Hypocreales</taxon>
        <taxon>Hypocreaceae</taxon>
        <taxon>Trichoderma</taxon>
    </lineage>
</organism>
<dbReference type="GO" id="GO:0003700">
    <property type="term" value="F:DNA-binding transcription factor activity"/>
    <property type="evidence" value="ECO:0007669"/>
    <property type="project" value="TreeGrafter"/>
</dbReference>
<dbReference type="OrthoDB" id="4525710at2759"/>
<dbReference type="Proteomes" id="UP000236546">
    <property type="component" value="Unassembled WGS sequence"/>
</dbReference>
<dbReference type="PANTHER" id="PTHR37534">
    <property type="entry name" value="TRANSCRIPTIONAL ACTIVATOR PROTEIN UGA3"/>
    <property type="match status" value="1"/>
</dbReference>
<proteinExistence type="predicted"/>
<sequence length="124" mass="13820">MSVDWITPTLSALPRWEASYLHHFSTHLARWLDCTDASRQFTLNVTALAKSSPILLYAVISYAARHLGHNNTADQFQEKCIGLLIPLLSTETIANDETILCAIVILRVCEQLSGKSHRAVAFLI</sequence>
<dbReference type="EMBL" id="MTYH01000050">
    <property type="protein sequence ID" value="PNP42445.1"/>
    <property type="molecule type" value="Genomic_DNA"/>
</dbReference>
<name>A0A2K0TAA4_9HYPO</name>
<dbReference type="PANTHER" id="PTHR37534:SF25">
    <property type="entry name" value="ZN(II)2CYS6 TRANSCRIPTION FACTOR (EUROFUNG)"/>
    <property type="match status" value="1"/>
</dbReference>
<dbReference type="GO" id="GO:0000976">
    <property type="term" value="F:transcription cis-regulatory region binding"/>
    <property type="evidence" value="ECO:0007669"/>
    <property type="project" value="TreeGrafter"/>
</dbReference>
<keyword evidence="2" id="KW-0539">Nucleus</keyword>
<dbReference type="AlphaFoldDB" id="A0A2K0TAA4"/>
<protein>
    <submittedName>
        <fullName evidence="3">Uncharacterized protein</fullName>
    </submittedName>
</protein>
<reference evidence="3 4" key="1">
    <citation type="submission" date="2017-02" db="EMBL/GenBank/DDBJ databases">
        <title>Genomes of Trichoderma spp. with biocontrol activity.</title>
        <authorList>
            <person name="Gardiner D."/>
            <person name="Kazan K."/>
            <person name="Vos C."/>
            <person name="Harvey P."/>
        </authorList>
    </citation>
    <scope>NUCLEOTIDE SEQUENCE [LARGE SCALE GENOMIC DNA]</scope>
    <source>
        <strain evidence="3 4">A5MH</strain>
    </source>
</reference>
<dbReference type="GO" id="GO:0045944">
    <property type="term" value="P:positive regulation of transcription by RNA polymerase II"/>
    <property type="evidence" value="ECO:0007669"/>
    <property type="project" value="TreeGrafter"/>
</dbReference>
<comment type="subcellular location">
    <subcellularLocation>
        <location evidence="1">Nucleus</location>
    </subcellularLocation>
</comment>
<evidence type="ECO:0000313" key="3">
    <source>
        <dbReference type="EMBL" id="PNP42445.1"/>
    </source>
</evidence>
<evidence type="ECO:0000256" key="2">
    <source>
        <dbReference type="ARBA" id="ARBA00023242"/>
    </source>
</evidence>
<dbReference type="InterPro" id="IPR021858">
    <property type="entry name" value="Fun_TF"/>
</dbReference>
<dbReference type="GO" id="GO:0005634">
    <property type="term" value="C:nucleus"/>
    <property type="evidence" value="ECO:0007669"/>
    <property type="project" value="UniProtKB-SubCell"/>
</dbReference>
<evidence type="ECO:0000313" key="4">
    <source>
        <dbReference type="Proteomes" id="UP000236546"/>
    </source>
</evidence>
<dbReference type="Pfam" id="PF11951">
    <property type="entry name" value="Fungal_trans_2"/>
    <property type="match status" value="1"/>
</dbReference>
<evidence type="ECO:0000256" key="1">
    <source>
        <dbReference type="ARBA" id="ARBA00004123"/>
    </source>
</evidence>
<gene>
    <name evidence="3" type="ORF">TGAMA5MH_05186</name>
</gene>
<comment type="caution">
    <text evidence="3">The sequence shown here is derived from an EMBL/GenBank/DDBJ whole genome shotgun (WGS) entry which is preliminary data.</text>
</comment>